<sequence length="152" mass="16635">MLGWRNGREGADQANPHLKQTGANCWEAQLFINGRHSGEEEQIQKRDKERKRQGGTEAASVCAIFTVQCQCVPMDGDNVGMEQKKGGVWRARAEREIAGGMDDGSSPSADSKKSLMQPEVGIKALEMRKEDKTAERGSSETMMRVGLNAALP</sequence>
<evidence type="ECO:0000313" key="3">
    <source>
        <dbReference type="Proteomes" id="UP001558613"/>
    </source>
</evidence>
<evidence type="ECO:0000256" key="1">
    <source>
        <dbReference type="SAM" id="MobiDB-lite"/>
    </source>
</evidence>
<evidence type="ECO:0000313" key="2">
    <source>
        <dbReference type="EMBL" id="KAL1282139.1"/>
    </source>
</evidence>
<keyword evidence="3" id="KW-1185">Reference proteome</keyword>
<comment type="caution">
    <text evidence="2">The sequence shown here is derived from an EMBL/GenBank/DDBJ whole genome shotgun (WGS) entry which is preliminary data.</text>
</comment>
<feature type="region of interest" description="Disordered" evidence="1">
    <location>
        <begin position="1"/>
        <end position="20"/>
    </location>
</feature>
<dbReference type="EMBL" id="JAYMGO010000001">
    <property type="protein sequence ID" value="KAL1282139.1"/>
    <property type="molecule type" value="Genomic_DNA"/>
</dbReference>
<name>A0ABR3NZ04_9TELE</name>
<reference evidence="2 3" key="1">
    <citation type="submission" date="2023-09" db="EMBL/GenBank/DDBJ databases">
        <authorList>
            <person name="Wang M."/>
        </authorList>
    </citation>
    <scope>NUCLEOTIDE SEQUENCE [LARGE SCALE GENOMIC DNA]</scope>
    <source>
        <strain evidence="2">GT-2023</strain>
        <tissue evidence="2">Liver</tissue>
    </source>
</reference>
<feature type="region of interest" description="Disordered" evidence="1">
    <location>
        <begin position="129"/>
        <end position="152"/>
    </location>
</feature>
<feature type="compositionally biased region" description="Basic and acidic residues" evidence="1">
    <location>
        <begin position="36"/>
        <end position="54"/>
    </location>
</feature>
<feature type="compositionally biased region" description="Basic and acidic residues" evidence="1">
    <location>
        <begin position="1"/>
        <end position="11"/>
    </location>
</feature>
<proteinExistence type="predicted"/>
<feature type="region of interest" description="Disordered" evidence="1">
    <location>
        <begin position="97"/>
        <end position="117"/>
    </location>
</feature>
<dbReference type="Proteomes" id="UP001558613">
    <property type="component" value="Unassembled WGS sequence"/>
</dbReference>
<feature type="compositionally biased region" description="Basic and acidic residues" evidence="1">
    <location>
        <begin position="129"/>
        <end position="138"/>
    </location>
</feature>
<feature type="region of interest" description="Disordered" evidence="1">
    <location>
        <begin position="36"/>
        <end position="58"/>
    </location>
</feature>
<organism evidence="2 3">
    <name type="scientific">Cirrhinus molitorella</name>
    <name type="common">mud carp</name>
    <dbReference type="NCBI Taxonomy" id="172907"/>
    <lineage>
        <taxon>Eukaryota</taxon>
        <taxon>Metazoa</taxon>
        <taxon>Chordata</taxon>
        <taxon>Craniata</taxon>
        <taxon>Vertebrata</taxon>
        <taxon>Euteleostomi</taxon>
        <taxon>Actinopterygii</taxon>
        <taxon>Neopterygii</taxon>
        <taxon>Teleostei</taxon>
        <taxon>Ostariophysi</taxon>
        <taxon>Cypriniformes</taxon>
        <taxon>Cyprinidae</taxon>
        <taxon>Labeoninae</taxon>
        <taxon>Labeonini</taxon>
        <taxon>Cirrhinus</taxon>
    </lineage>
</organism>
<accession>A0ABR3NZ04</accession>
<gene>
    <name evidence="2" type="ORF">QQF64_000942</name>
</gene>
<protein>
    <submittedName>
        <fullName evidence="2">Uncharacterized protein</fullName>
    </submittedName>
</protein>